<dbReference type="SUPFAM" id="SSF50129">
    <property type="entry name" value="GroES-like"/>
    <property type="match status" value="1"/>
</dbReference>
<evidence type="ECO:0000313" key="9">
    <source>
        <dbReference type="Proteomes" id="UP000502421"/>
    </source>
</evidence>
<dbReference type="InterPro" id="IPR011032">
    <property type="entry name" value="GroES-like_sf"/>
</dbReference>
<accession>A0AAE6ZR17</accession>
<proteinExistence type="inferred from homology"/>
<reference evidence="9" key="1">
    <citation type="submission" date="2020-04" db="EMBL/GenBank/DDBJ databases">
        <authorList>
            <person name="Kittiwongwattana C."/>
        </authorList>
    </citation>
    <scope>NUCLEOTIDE SEQUENCE [LARGE SCALE GENOMIC DNA]</scope>
    <source>
        <strain evidence="9">1310</strain>
    </source>
</reference>
<evidence type="ECO:0000259" key="6">
    <source>
        <dbReference type="SMART" id="SM00829"/>
    </source>
</evidence>
<dbReference type="CDD" id="cd05283">
    <property type="entry name" value="CAD1"/>
    <property type="match status" value="1"/>
</dbReference>
<reference evidence="7" key="2">
    <citation type="submission" date="2020-09" db="EMBL/GenBank/DDBJ databases">
        <authorList>
            <person name="Kittiwongwattana C."/>
        </authorList>
    </citation>
    <scope>NUCLEOTIDE SEQUENCE</scope>
    <source>
        <strain evidence="8">1303</strain>
        <strain evidence="7">1310</strain>
    </source>
</reference>
<dbReference type="Gene3D" id="3.40.50.720">
    <property type="entry name" value="NAD(P)-binding Rossmann-like Domain"/>
    <property type="match status" value="1"/>
</dbReference>
<dbReference type="InterPro" id="IPR013149">
    <property type="entry name" value="ADH-like_C"/>
</dbReference>
<dbReference type="InterPro" id="IPR036291">
    <property type="entry name" value="NAD(P)-bd_dom_sf"/>
</dbReference>
<dbReference type="InterPro" id="IPR002328">
    <property type="entry name" value="ADH_Zn_CS"/>
</dbReference>
<dbReference type="GO" id="GO:0008270">
    <property type="term" value="F:zinc ion binding"/>
    <property type="evidence" value="ECO:0007669"/>
    <property type="project" value="InterPro"/>
</dbReference>
<dbReference type="InterPro" id="IPR013154">
    <property type="entry name" value="ADH-like_N"/>
</dbReference>
<dbReference type="FunFam" id="3.40.50.720:FF:000022">
    <property type="entry name" value="Cinnamyl alcohol dehydrogenase"/>
    <property type="match status" value="1"/>
</dbReference>
<dbReference type="Gene3D" id="3.90.180.10">
    <property type="entry name" value="Medium-chain alcohol dehydrogenases, catalytic domain"/>
    <property type="match status" value="1"/>
</dbReference>
<dbReference type="EMBL" id="CP051205">
    <property type="protein sequence ID" value="QJB36187.1"/>
    <property type="molecule type" value="Genomic_DNA"/>
</dbReference>
<keyword evidence="4" id="KW-0560">Oxidoreductase</keyword>
<dbReference type="SUPFAM" id="SSF51735">
    <property type="entry name" value="NAD(P)-binding Rossmann-fold domains"/>
    <property type="match status" value="1"/>
</dbReference>
<evidence type="ECO:0000256" key="3">
    <source>
        <dbReference type="ARBA" id="ARBA00022833"/>
    </source>
</evidence>
<dbReference type="Pfam" id="PF00107">
    <property type="entry name" value="ADH_zinc_N"/>
    <property type="match status" value="1"/>
</dbReference>
<evidence type="ECO:0000313" key="7">
    <source>
        <dbReference type="EMBL" id="QJB36187.1"/>
    </source>
</evidence>
<comment type="cofactor">
    <cofactor evidence="1 5">
        <name>Zn(2+)</name>
        <dbReference type="ChEBI" id="CHEBI:29105"/>
    </cofactor>
</comment>
<dbReference type="EMBL" id="CP051204">
    <property type="protein sequence ID" value="QJB42685.1"/>
    <property type="molecule type" value="Genomic_DNA"/>
</dbReference>
<protein>
    <submittedName>
        <fullName evidence="7">NAD(P)-dependent alcohol dehydrogenase</fullName>
    </submittedName>
</protein>
<sequence length="348" mass="38298">MDTQAYAAQSATSPLGPWNFQRREVGPHDVQIEILYCGVCHSDIHQVRDEWGGSVYPMVPGHEIVGRIVKTGDHVTKFKVGDLAGIGCFVDSCRECTPCRAGEEQYCEKGNASTYNGTEMDRKTLTYGGYSTQIVTDEKYTLKISDKLPLEGVAPLLCAGITTYSPLRHWKVGKGHKVGVLGLGGLGHMAVKLAHSMGAEVTMLSTSPSKEADAKKLGAHHFALIKDKEQMKSLRNTFDFIINTVSAPHDYNQFLRLLTLDGVMICLGIPPEPSTVPAFNLIMGRRSIAGSLIGGIRETQEMLDYCAEHNIVSDVEVIDIKDINTAYDRMMKGDVKYRFVIDIASLRK</sequence>
<dbReference type="GO" id="GO:0008106">
    <property type="term" value="F:alcohol dehydrogenase (NADP+) activity"/>
    <property type="evidence" value="ECO:0007669"/>
    <property type="project" value="UniProtKB-ARBA"/>
</dbReference>
<keyword evidence="2 5" id="KW-0479">Metal-binding</keyword>
<evidence type="ECO:0000256" key="5">
    <source>
        <dbReference type="RuleBase" id="RU361277"/>
    </source>
</evidence>
<gene>
    <name evidence="8" type="ORF">HF324_19140</name>
    <name evidence="7" type="ORF">HF329_19275</name>
</gene>
<dbReference type="InterPro" id="IPR047109">
    <property type="entry name" value="CAD-like"/>
</dbReference>
<evidence type="ECO:0000313" key="10">
    <source>
        <dbReference type="Proteomes" id="UP000503144"/>
    </source>
</evidence>
<evidence type="ECO:0000313" key="8">
    <source>
        <dbReference type="EMBL" id="QJB42685.1"/>
    </source>
</evidence>
<keyword evidence="3 5" id="KW-0862">Zinc</keyword>
<evidence type="ECO:0000256" key="1">
    <source>
        <dbReference type="ARBA" id="ARBA00001947"/>
    </source>
</evidence>
<keyword evidence="10" id="KW-1185">Reference proteome</keyword>
<dbReference type="KEGG" id="coy:HF329_19275"/>
<feature type="domain" description="Enoyl reductase (ER)" evidence="6">
    <location>
        <begin position="16"/>
        <end position="341"/>
    </location>
</feature>
<dbReference type="PANTHER" id="PTHR42683">
    <property type="entry name" value="ALDEHYDE REDUCTASE"/>
    <property type="match status" value="1"/>
</dbReference>
<dbReference type="InterPro" id="IPR020843">
    <property type="entry name" value="ER"/>
</dbReference>
<evidence type="ECO:0000256" key="4">
    <source>
        <dbReference type="ARBA" id="ARBA00023002"/>
    </source>
</evidence>
<evidence type="ECO:0000256" key="2">
    <source>
        <dbReference type="ARBA" id="ARBA00022723"/>
    </source>
</evidence>
<dbReference type="Proteomes" id="UP000502421">
    <property type="component" value="Chromosome"/>
</dbReference>
<dbReference type="SMART" id="SM00829">
    <property type="entry name" value="PKS_ER"/>
    <property type="match status" value="1"/>
</dbReference>
<comment type="similarity">
    <text evidence="5">Belongs to the zinc-containing alcohol dehydrogenase family.</text>
</comment>
<dbReference type="AlphaFoldDB" id="A0AAE6ZR17"/>
<organism evidence="7 9">
    <name type="scientific">Chitinophaga oryzae</name>
    <dbReference type="NCBI Taxonomy" id="2725414"/>
    <lineage>
        <taxon>Bacteria</taxon>
        <taxon>Pseudomonadati</taxon>
        <taxon>Bacteroidota</taxon>
        <taxon>Chitinophagia</taxon>
        <taxon>Chitinophagales</taxon>
        <taxon>Chitinophagaceae</taxon>
        <taxon>Chitinophaga</taxon>
    </lineage>
</organism>
<dbReference type="PROSITE" id="PS00059">
    <property type="entry name" value="ADH_ZINC"/>
    <property type="match status" value="1"/>
</dbReference>
<dbReference type="Pfam" id="PF08240">
    <property type="entry name" value="ADH_N"/>
    <property type="match status" value="1"/>
</dbReference>
<dbReference type="Proteomes" id="UP000503144">
    <property type="component" value="Chromosome"/>
</dbReference>
<name>A0AAE6ZR17_9BACT</name>